<dbReference type="InterPro" id="IPR014245">
    <property type="entry name" value="Spore_III_AF"/>
</dbReference>
<evidence type="ECO:0000313" key="2">
    <source>
        <dbReference type="EMBL" id="AGA69860.1"/>
    </source>
</evidence>
<name>L0FA03_DESDL</name>
<proteinExistence type="predicted"/>
<gene>
    <name evidence="2" type="ordered locus">Desdi_2436</name>
</gene>
<feature type="transmembrane region" description="Helical" evidence="1">
    <location>
        <begin position="37"/>
        <end position="58"/>
    </location>
</feature>
<sequence>MESIQTVVRNLAIILLLASFLEMLLPSQSMKGFVKLVMGLFVISAILTPITTLLGMTMETGIPAWTENAAQEMPVLASGEEGEVIGMNAVQEQYKAIIINQIIALRVGMEEIKDIQVNVELTAGTGGLTDIPRIGQVFIHIFHEERGVQPIEEVVIETNEPKSDREPMLSGVAQEFRAKVAAFMQIPIEQIHVTEE</sequence>
<keyword evidence="3" id="KW-1185">Reference proteome</keyword>
<organism evidence="2 3">
    <name type="scientific">Desulfitobacterium dichloroeliminans (strain LMG P-21439 / DCA1)</name>
    <dbReference type="NCBI Taxonomy" id="871963"/>
    <lineage>
        <taxon>Bacteria</taxon>
        <taxon>Bacillati</taxon>
        <taxon>Bacillota</taxon>
        <taxon>Clostridia</taxon>
        <taxon>Eubacteriales</taxon>
        <taxon>Desulfitobacteriaceae</taxon>
        <taxon>Desulfitobacterium</taxon>
    </lineage>
</organism>
<protein>
    <submittedName>
        <fullName evidence="2">Stage III sporulation protein AF (Spore_III_AF)</fullName>
    </submittedName>
</protein>
<dbReference type="RefSeq" id="WP_015262832.1">
    <property type="nucleotide sequence ID" value="NC_019903.1"/>
</dbReference>
<dbReference type="OrthoDB" id="1681124at2"/>
<dbReference type="Proteomes" id="UP000010797">
    <property type="component" value="Chromosome"/>
</dbReference>
<dbReference type="KEGG" id="ddl:Desdi_2436"/>
<dbReference type="STRING" id="871963.Desdi_2436"/>
<keyword evidence="1" id="KW-1133">Transmembrane helix</keyword>
<feature type="transmembrane region" description="Helical" evidence="1">
    <location>
        <begin position="6"/>
        <end position="25"/>
    </location>
</feature>
<evidence type="ECO:0000256" key="1">
    <source>
        <dbReference type="SAM" id="Phobius"/>
    </source>
</evidence>
<keyword evidence="1" id="KW-0472">Membrane</keyword>
<keyword evidence="1" id="KW-0812">Transmembrane</keyword>
<dbReference type="HOGENOM" id="CLU_094201_0_1_9"/>
<dbReference type="AlphaFoldDB" id="L0FA03"/>
<dbReference type="eggNOG" id="ENOG5032R4I">
    <property type="taxonomic scope" value="Bacteria"/>
</dbReference>
<evidence type="ECO:0000313" key="3">
    <source>
        <dbReference type="Proteomes" id="UP000010797"/>
    </source>
</evidence>
<dbReference type="Pfam" id="PF09581">
    <property type="entry name" value="Spore_III_AF"/>
    <property type="match status" value="1"/>
</dbReference>
<dbReference type="EMBL" id="CP003344">
    <property type="protein sequence ID" value="AGA69860.1"/>
    <property type="molecule type" value="Genomic_DNA"/>
</dbReference>
<reference evidence="3" key="1">
    <citation type="submission" date="2012-02" db="EMBL/GenBank/DDBJ databases">
        <title>Complete sequence of Desulfitobacterium dichloroeliminans LMG P-21439.</title>
        <authorList>
            <person name="Lucas S."/>
            <person name="Han J."/>
            <person name="Lapidus A."/>
            <person name="Cheng J.-F."/>
            <person name="Goodwin L."/>
            <person name="Pitluck S."/>
            <person name="Peters L."/>
            <person name="Ovchinnikova G."/>
            <person name="Teshima H."/>
            <person name="Detter J.C."/>
            <person name="Han C."/>
            <person name="Tapia R."/>
            <person name="Land M."/>
            <person name="Hauser L."/>
            <person name="Kyrpides N."/>
            <person name="Ivanova N."/>
            <person name="Pagani I."/>
            <person name="Kruse T."/>
            <person name="de Vos W.M."/>
            <person name="Boon N."/>
            <person name="Smidt H."/>
            <person name="Woyke T."/>
        </authorList>
    </citation>
    <scope>NUCLEOTIDE SEQUENCE [LARGE SCALE GENOMIC DNA]</scope>
    <source>
        <strain evidence="3">LMG P-21439 / DCA1</strain>
    </source>
</reference>
<accession>L0FA03</accession>